<evidence type="ECO:0000259" key="1">
    <source>
        <dbReference type="Pfam" id="PF21817"/>
    </source>
</evidence>
<feature type="domain" description="CapR homology" evidence="1">
    <location>
        <begin position="190"/>
        <end position="242"/>
    </location>
</feature>
<protein>
    <recommendedName>
        <fullName evidence="1">CapR homology domain-containing protein</fullName>
    </recommendedName>
</protein>
<dbReference type="Pfam" id="PF21817">
    <property type="entry name" value="CapR"/>
    <property type="match status" value="1"/>
</dbReference>
<gene>
    <name evidence="2" type="ORF">EKG39_03565</name>
</gene>
<dbReference type="InterPro" id="IPR048793">
    <property type="entry name" value="CapR_dom"/>
</dbReference>
<keyword evidence="3" id="KW-1185">Reference proteome</keyword>
<name>A0A3S0K3F5_9GAMM</name>
<dbReference type="EMBL" id="RXNV01000001">
    <property type="protein sequence ID" value="RTR34748.1"/>
    <property type="molecule type" value="Genomic_DNA"/>
</dbReference>
<dbReference type="RefSeq" id="WP_126504268.1">
    <property type="nucleotide sequence ID" value="NZ_RXNV01000001.1"/>
</dbReference>
<organism evidence="2 3">
    <name type="scientific">Shewanella atlantica</name>
    <dbReference type="NCBI Taxonomy" id="271099"/>
    <lineage>
        <taxon>Bacteria</taxon>
        <taxon>Pseudomonadati</taxon>
        <taxon>Pseudomonadota</taxon>
        <taxon>Gammaproteobacteria</taxon>
        <taxon>Alteromonadales</taxon>
        <taxon>Shewanellaceae</taxon>
        <taxon>Shewanella</taxon>
    </lineage>
</organism>
<dbReference type="Proteomes" id="UP000282060">
    <property type="component" value="Unassembled WGS sequence"/>
</dbReference>
<evidence type="ECO:0000313" key="3">
    <source>
        <dbReference type="Proteomes" id="UP000282060"/>
    </source>
</evidence>
<dbReference type="AlphaFoldDB" id="A0A3S0K3F5"/>
<evidence type="ECO:0000313" key="2">
    <source>
        <dbReference type="EMBL" id="RTR34748.1"/>
    </source>
</evidence>
<comment type="caution">
    <text evidence="2">The sequence shown here is derived from an EMBL/GenBank/DDBJ whole genome shotgun (WGS) entry which is preliminary data.</text>
</comment>
<proteinExistence type="predicted"/>
<sequence length="587" mass="65607">MAKLNSTAEKKQVNQKGKQEVIEQLNVLGEGRYVVHDIPDFMNEDSRCIVKCTNTENSHGLGTEFQKPWIPTIGTLKNRIQPGCPKCAGNYRKTKAEAIQAAQDAVTSRAVQGDAEVGTLTIIGIENYKNNSSAVLLTCSIHGDCWAFGTPFKPKLAKVLHELYCCPKCSLKYKRTEQEALDEIKVVGQGKYTPLSIDDYKGISSKVYVSCDICGPGWQFSPTPWKPTIERLLQGAGCPQCSGNYNFDYQRVFLKVSSALPDNLSLVDIPEYENSESRLMLRCVVHGECWEWARPWMPSVNKVRTIKGCLKCNGQYQKTEPESLERLNQVCAEGITVVGFKVFCGNASLCLVECESHGPGWLFGHPYLPTPDIISKGHGCPKCAGLYNPTPSELICEIEALGKHRYRLVSPPVSTKAHSRVDVQCIHDNKIWSPKITQLRRGHGCPVCGRSLSNIMEVRDSLELQVLPRRVYWIHFKTSEGQSFWKIGVTQYSLSTRFLRCNLLKDSVEIVGQEYIETTNLLALLTESYVLRMFSYDSIDMQDVLKFVGGGTECFKHDVIGIDTGGLEAIFNKVKANQSEILKSFGF</sequence>
<dbReference type="OrthoDB" id="3196679at2"/>
<accession>A0A3S0K3F5</accession>
<reference evidence="2 3" key="1">
    <citation type="submission" date="2018-12" db="EMBL/GenBank/DDBJ databases">
        <authorList>
            <person name="Yu L."/>
        </authorList>
    </citation>
    <scope>NUCLEOTIDE SEQUENCE [LARGE SCALE GENOMIC DNA]</scope>
    <source>
        <strain evidence="2 3">HAW-EB5</strain>
    </source>
</reference>